<dbReference type="PANTHER" id="PTHR12526">
    <property type="entry name" value="GLYCOSYLTRANSFERASE"/>
    <property type="match status" value="1"/>
</dbReference>
<dbReference type="OrthoDB" id="9811239at2"/>
<gene>
    <name evidence="2" type="ORF">E0F91_13180</name>
</gene>
<dbReference type="AlphaFoldDB" id="A0A4R5CNU7"/>
<name>A0A4R5CNU7_9FLAO</name>
<feature type="domain" description="Glycosyl transferase family 1" evidence="1">
    <location>
        <begin position="155"/>
        <end position="320"/>
    </location>
</feature>
<keyword evidence="3" id="KW-1185">Reference proteome</keyword>
<comment type="caution">
    <text evidence="2">The sequence shown here is derived from an EMBL/GenBank/DDBJ whole genome shotgun (WGS) entry which is preliminary data.</text>
</comment>
<reference evidence="2 3" key="1">
    <citation type="submission" date="2019-03" db="EMBL/GenBank/DDBJ databases">
        <title>Flavobacterium LB-D12 sp. nov., isolated from arctic soil.</title>
        <authorList>
            <person name="Chaudhary D.K."/>
        </authorList>
    </citation>
    <scope>NUCLEOTIDE SEQUENCE [LARGE SCALE GENOMIC DNA]</scope>
    <source>
        <strain evidence="2 3">LB-D12</strain>
    </source>
</reference>
<evidence type="ECO:0000259" key="1">
    <source>
        <dbReference type="Pfam" id="PF00534"/>
    </source>
</evidence>
<dbReference type="CDD" id="cd03801">
    <property type="entry name" value="GT4_PimA-like"/>
    <property type="match status" value="1"/>
</dbReference>
<dbReference type="GO" id="GO:0016757">
    <property type="term" value="F:glycosyltransferase activity"/>
    <property type="evidence" value="ECO:0007669"/>
    <property type="project" value="InterPro"/>
</dbReference>
<dbReference type="Proteomes" id="UP000294644">
    <property type="component" value="Unassembled WGS sequence"/>
</dbReference>
<proteinExistence type="predicted"/>
<protein>
    <submittedName>
        <fullName evidence="2">Glycosyltransferase</fullName>
    </submittedName>
</protein>
<organism evidence="2 3">
    <name type="scientific">Flavobacterium sandaracinum</name>
    <dbReference type="NCBI Taxonomy" id="2541733"/>
    <lineage>
        <taxon>Bacteria</taxon>
        <taxon>Pseudomonadati</taxon>
        <taxon>Bacteroidota</taxon>
        <taxon>Flavobacteriia</taxon>
        <taxon>Flavobacteriales</taxon>
        <taxon>Flavobacteriaceae</taxon>
        <taxon>Flavobacterium</taxon>
    </lineage>
</organism>
<dbReference type="EMBL" id="SMFN01000017">
    <property type="protein sequence ID" value="TDE02099.1"/>
    <property type="molecule type" value="Genomic_DNA"/>
</dbReference>
<evidence type="ECO:0000313" key="2">
    <source>
        <dbReference type="EMBL" id="TDE02099.1"/>
    </source>
</evidence>
<dbReference type="InterPro" id="IPR001296">
    <property type="entry name" value="Glyco_trans_1"/>
</dbReference>
<dbReference type="Pfam" id="PF00534">
    <property type="entry name" value="Glycos_transf_1"/>
    <property type="match status" value="1"/>
</dbReference>
<accession>A0A4R5CNU7</accession>
<keyword evidence="2" id="KW-0808">Transferase</keyword>
<dbReference type="Gene3D" id="3.40.50.2000">
    <property type="entry name" value="Glycogen Phosphorylase B"/>
    <property type="match status" value="2"/>
</dbReference>
<evidence type="ECO:0000313" key="3">
    <source>
        <dbReference type="Proteomes" id="UP000294644"/>
    </source>
</evidence>
<dbReference type="SUPFAM" id="SSF53756">
    <property type="entry name" value="UDP-Glycosyltransferase/glycogen phosphorylase"/>
    <property type="match status" value="1"/>
</dbReference>
<sequence>MDHFFWRFDAAAKQNGIAIDWFFPNCSQHGDYSKLTILESNGQNIEIFFLETYKSKPVVYTHIITHFIELCTPFFYKIKQLTSAKIIVVDHNPRPILGYPLKKRLEKKVKGMLFSRSIDLFVGVSNYSKNQLVKEFGKQINKKSIVIFNGLEIDKFKKKSNYDVTNNFIVASHLRKDKGIQDLIVAVDNLKEQFKTNLKIDIYGEGYFEEELKKMIIQFSLTAVFSFKGSVSNLNEIYCNYDFLIHPSHGETFCFSVIESLLSGLPVITTRDQGNVLGLVEENKNGFLFEVAKTGELTLILQKIVAQEYQINDFSANNKKVNDLSLEKMVENHLKIIY</sequence>